<reference evidence="15" key="1">
    <citation type="journal article" date="2019" name="Nat. Commun.">
        <title>Genome-wide association mapping of date palm fruit traits.</title>
        <authorList>
            <person name="Hazzouri K.M."/>
            <person name="Gros-Balthazard M."/>
            <person name="Flowers J.M."/>
            <person name="Copetti D."/>
            <person name="Lemansour A."/>
            <person name="Lebrun M."/>
            <person name="Masmoudi K."/>
            <person name="Ferrand S."/>
            <person name="Dhar M.I."/>
            <person name="Fresquez Z.A."/>
            <person name="Rosas U."/>
            <person name="Zhang J."/>
            <person name="Talag J."/>
            <person name="Lee S."/>
            <person name="Kudrna D."/>
            <person name="Powell R.F."/>
            <person name="Leitch I.J."/>
            <person name="Krueger R.R."/>
            <person name="Wing R.A."/>
            <person name="Amiri K.M.A."/>
            <person name="Purugganan M.D."/>
        </authorList>
    </citation>
    <scope>NUCLEOTIDE SEQUENCE [LARGE SCALE GENOMIC DNA]</scope>
    <source>
        <strain evidence="15">cv. Khalas</strain>
    </source>
</reference>
<gene>
    <name evidence="16" type="primary">LOC103717436</name>
</gene>
<evidence type="ECO:0000313" key="16">
    <source>
        <dbReference type="RefSeq" id="XP_038979884.1"/>
    </source>
</evidence>
<evidence type="ECO:0000256" key="12">
    <source>
        <dbReference type="ARBA" id="ARBA00023180"/>
    </source>
</evidence>
<keyword evidence="10 13" id="KW-0472">Membrane</keyword>
<keyword evidence="8" id="KW-0677">Repeat</keyword>
<dbReference type="Pfam" id="PF08263">
    <property type="entry name" value="LRRNT_2"/>
    <property type="match status" value="1"/>
</dbReference>
<protein>
    <submittedName>
        <fullName evidence="16">Receptor-like protein EIX2</fullName>
    </submittedName>
</protein>
<name>A0A8B9A9L6_PHODC</name>
<feature type="transmembrane region" description="Helical" evidence="13">
    <location>
        <begin position="1007"/>
        <end position="1030"/>
    </location>
</feature>
<reference evidence="16" key="2">
    <citation type="submission" date="2025-08" db="UniProtKB">
        <authorList>
            <consortium name="RefSeq"/>
        </authorList>
    </citation>
    <scope>IDENTIFICATION</scope>
    <source>
        <tissue evidence="16">Young leaves</tissue>
    </source>
</reference>
<comment type="subcellular location">
    <subcellularLocation>
        <location evidence="1">Cell membrane</location>
        <topology evidence="1">Single-pass type I membrane protein</topology>
    </subcellularLocation>
</comment>
<evidence type="ECO:0000256" key="7">
    <source>
        <dbReference type="ARBA" id="ARBA00022729"/>
    </source>
</evidence>
<dbReference type="GO" id="GO:0005886">
    <property type="term" value="C:plasma membrane"/>
    <property type="evidence" value="ECO:0007669"/>
    <property type="project" value="UniProtKB-SubCell"/>
</dbReference>
<proteinExistence type="inferred from homology"/>
<dbReference type="Pfam" id="PF00560">
    <property type="entry name" value="LRR_1"/>
    <property type="match status" value="12"/>
</dbReference>
<dbReference type="SUPFAM" id="SSF52058">
    <property type="entry name" value="L domain-like"/>
    <property type="match status" value="2"/>
</dbReference>
<dbReference type="Proteomes" id="UP000228380">
    <property type="component" value="Chromosome 2"/>
</dbReference>
<keyword evidence="6 13" id="KW-0812">Transmembrane</keyword>
<comment type="similarity">
    <text evidence="2">Belongs to the RLP family.</text>
</comment>
<dbReference type="FunFam" id="3.80.10.10:FF:000095">
    <property type="entry name" value="LRR receptor-like serine/threonine-protein kinase GSO1"/>
    <property type="match status" value="1"/>
</dbReference>
<dbReference type="FunFam" id="3.80.10.10:FF:000041">
    <property type="entry name" value="LRR receptor-like serine/threonine-protein kinase ERECTA"/>
    <property type="match status" value="1"/>
</dbReference>
<evidence type="ECO:0000256" key="1">
    <source>
        <dbReference type="ARBA" id="ARBA00004251"/>
    </source>
</evidence>
<dbReference type="Gene3D" id="3.80.10.10">
    <property type="entry name" value="Ribonuclease Inhibitor"/>
    <property type="match status" value="3"/>
</dbReference>
<dbReference type="FunFam" id="3.80.10.10:FF:000111">
    <property type="entry name" value="LRR receptor-like serine/threonine-protein kinase ERECTA"/>
    <property type="match status" value="1"/>
</dbReference>
<evidence type="ECO:0000256" key="4">
    <source>
        <dbReference type="ARBA" id="ARBA00022553"/>
    </source>
</evidence>
<dbReference type="SMART" id="SM00369">
    <property type="entry name" value="LRR_TYP"/>
    <property type="match status" value="15"/>
</dbReference>
<dbReference type="FunFam" id="3.80.10.10:FF:000383">
    <property type="entry name" value="Leucine-rich repeat receptor protein kinase EMS1"/>
    <property type="match status" value="1"/>
</dbReference>
<dbReference type="PANTHER" id="PTHR48063:SF112">
    <property type="entry name" value="RECEPTOR LIKE PROTEIN 30-LIKE"/>
    <property type="match status" value="1"/>
</dbReference>
<dbReference type="InterPro" id="IPR032675">
    <property type="entry name" value="LRR_dom_sf"/>
</dbReference>
<dbReference type="FunFam" id="3.80.10.10:FF:001347">
    <property type="entry name" value="LRR receptor-like serine/threonine-protein kinase GSO2"/>
    <property type="match status" value="1"/>
</dbReference>
<evidence type="ECO:0000256" key="6">
    <source>
        <dbReference type="ARBA" id="ARBA00022692"/>
    </source>
</evidence>
<dbReference type="PRINTS" id="PR00019">
    <property type="entry name" value="LEURICHRPT"/>
</dbReference>
<dbReference type="OrthoDB" id="1060944at2759"/>
<sequence length="1072" mass="118481">MRERKALLSIRKGIYDAHRWLSWNEKDCCRWRGVRCDRITGHVVKLDLHYPYPCDYYVNPERCPDESEVSPSLLHLRHLNYLDLSMNNFSGAPIPDFIGSLANLKYLNLSYAGFGGTIPHQLGNLSNLLYLDLRSNNQYSLDVDNLGWLPSIRFLQHLDMSNVNLSKASNWIHAINMLPSLSVLRLSLATLPNLPSTLTHVNFTSLTTLDLSGNSFASTIPGWMFNLSSLELLDLASYYDFYGNNFYGNIPLAIGNLQKLQVLDLSWNNFSGDIPETVWSLKSLRSIDLSGNNIHGNGISGQIPETVGNLKSLVSLDLSRNNISGRIPETTGNLKSLVSLDLSANNISGHIPETVGNLKSLETLDLKYNSISGRIPETVGNLKSLQFLVLDGNQISGEIPETIGNLGELSRLDLSYNVINGQIPRIVGNLCNLSHFDASKNNIGGDITGFMEGFSRCSTNRLQYVNLNHNNISGPLPNHIRELQSLETLDLGFNLLDGSIPVSLGKLSALYYLNLSANFLAGALTEAHFANLTSLSSLDLSYNSLTINVSQDWLPPFKARYISMASCPLGPKFPPWLRNQTDLSFLDLSSAGISENFPDWFSDMRPPMYFLSVSHNHMKGKLPSFEPLPPTQIPGLIDLSNNLFFGPIPPTLGGGVDHLGILLLAHNRINGSIPSTFCKSNNLQVLNLADNDLSGVLPDCWNNSSVLEVIDFSDNQLSGGIPSSMGSLSQLMSLHLRDNSFSGKIPLSLQQCKHLTTIDLGNNKLSGSIPEWIEGSLLSLRVLRLRSNMLDGNIPKQLSLLASLQVLDLADNKLSGTLPPSFGNFKAMITTPNGSGPVLSENMINYYTENIQISTKDLELTFTSVLSLIASLDLSDNNISGEIPEEFTNLRGLYSLNLSGNHLTGRISRNIGALRQLESLDLSMNNLSSTIPTSITDLNFLERLNLSHNNLSGRIPSGNQLQTLNDSSIYIGNQYLCGQPLPEKCPDNEPAEGPTEEKQDENGSEMIWLYVGLSPGVVVGFWGFFAAVMLKRSTRYAYIQFIDRICDWIYMAATIYFTRPKSKRNRGRRGRR</sequence>
<dbReference type="InterPro" id="IPR003591">
    <property type="entry name" value="Leu-rich_rpt_typical-subtyp"/>
</dbReference>
<keyword evidence="12" id="KW-0325">Glycoprotein</keyword>
<dbReference type="InterPro" id="IPR046956">
    <property type="entry name" value="RLP23-like"/>
</dbReference>
<keyword evidence="11" id="KW-0675">Receptor</keyword>
<dbReference type="FunFam" id="3.80.10.10:FF:000649">
    <property type="entry name" value="Leucine Rich Repeat family protein"/>
    <property type="match status" value="1"/>
</dbReference>
<keyword evidence="7" id="KW-0732">Signal</keyword>
<evidence type="ECO:0000256" key="3">
    <source>
        <dbReference type="ARBA" id="ARBA00022475"/>
    </source>
</evidence>
<dbReference type="PROSITE" id="PS51450">
    <property type="entry name" value="LRR"/>
    <property type="match status" value="1"/>
</dbReference>
<dbReference type="RefSeq" id="XP_038979884.1">
    <property type="nucleotide sequence ID" value="XM_039123956.1"/>
</dbReference>
<dbReference type="InterPro" id="IPR013210">
    <property type="entry name" value="LRR_N_plant-typ"/>
</dbReference>
<dbReference type="KEGG" id="pda:103717436"/>
<dbReference type="Pfam" id="PF13855">
    <property type="entry name" value="LRR_8"/>
    <property type="match status" value="4"/>
</dbReference>
<evidence type="ECO:0000313" key="15">
    <source>
        <dbReference type="Proteomes" id="UP000228380"/>
    </source>
</evidence>
<evidence type="ECO:0000256" key="5">
    <source>
        <dbReference type="ARBA" id="ARBA00022614"/>
    </source>
</evidence>
<keyword evidence="3" id="KW-1003">Cell membrane</keyword>
<accession>A0A8B9A9L6</accession>
<keyword evidence="9 13" id="KW-1133">Transmembrane helix</keyword>
<keyword evidence="15" id="KW-1185">Reference proteome</keyword>
<evidence type="ECO:0000256" key="8">
    <source>
        <dbReference type="ARBA" id="ARBA00022737"/>
    </source>
</evidence>
<evidence type="ECO:0000256" key="11">
    <source>
        <dbReference type="ARBA" id="ARBA00023170"/>
    </source>
</evidence>
<dbReference type="GO" id="GO:0007165">
    <property type="term" value="P:signal transduction"/>
    <property type="evidence" value="ECO:0007669"/>
    <property type="project" value="UniProtKB-ARBA"/>
</dbReference>
<dbReference type="AlphaFoldDB" id="A0A8B9A9L6"/>
<dbReference type="InterPro" id="IPR001611">
    <property type="entry name" value="Leu-rich_rpt"/>
</dbReference>
<evidence type="ECO:0000259" key="14">
    <source>
        <dbReference type="Pfam" id="PF08263"/>
    </source>
</evidence>
<dbReference type="SUPFAM" id="SSF52047">
    <property type="entry name" value="RNI-like"/>
    <property type="match status" value="1"/>
</dbReference>
<keyword evidence="4" id="KW-0597">Phosphoprotein</keyword>
<organism evidence="15 16">
    <name type="scientific">Phoenix dactylifera</name>
    <name type="common">Date palm</name>
    <dbReference type="NCBI Taxonomy" id="42345"/>
    <lineage>
        <taxon>Eukaryota</taxon>
        <taxon>Viridiplantae</taxon>
        <taxon>Streptophyta</taxon>
        <taxon>Embryophyta</taxon>
        <taxon>Tracheophyta</taxon>
        <taxon>Spermatophyta</taxon>
        <taxon>Magnoliopsida</taxon>
        <taxon>Liliopsida</taxon>
        <taxon>Arecaceae</taxon>
        <taxon>Coryphoideae</taxon>
        <taxon>Phoeniceae</taxon>
        <taxon>Phoenix</taxon>
    </lineage>
</organism>
<dbReference type="PANTHER" id="PTHR48063">
    <property type="entry name" value="LRR RECEPTOR-LIKE KINASE"/>
    <property type="match status" value="1"/>
</dbReference>
<evidence type="ECO:0000256" key="13">
    <source>
        <dbReference type="SAM" id="Phobius"/>
    </source>
</evidence>
<keyword evidence="5" id="KW-0433">Leucine-rich repeat</keyword>
<feature type="domain" description="Leucine-rich repeat-containing N-terminal plant-type" evidence="14">
    <location>
        <begin position="3"/>
        <end position="37"/>
    </location>
</feature>
<dbReference type="SMART" id="SM00365">
    <property type="entry name" value="LRR_SD22"/>
    <property type="match status" value="11"/>
</dbReference>
<evidence type="ECO:0000256" key="9">
    <source>
        <dbReference type="ARBA" id="ARBA00022989"/>
    </source>
</evidence>
<evidence type="ECO:0000256" key="2">
    <source>
        <dbReference type="ARBA" id="ARBA00009592"/>
    </source>
</evidence>
<dbReference type="GeneID" id="103717436"/>
<evidence type="ECO:0000256" key="10">
    <source>
        <dbReference type="ARBA" id="ARBA00023136"/>
    </source>
</evidence>